<dbReference type="EMBL" id="BQNB010015890">
    <property type="protein sequence ID" value="GJT45297.1"/>
    <property type="molecule type" value="Genomic_DNA"/>
</dbReference>
<organism evidence="1 2">
    <name type="scientific">Tanacetum coccineum</name>
    <dbReference type="NCBI Taxonomy" id="301880"/>
    <lineage>
        <taxon>Eukaryota</taxon>
        <taxon>Viridiplantae</taxon>
        <taxon>Streptophyta</taxon>
        <taxon>Embryophyta</taxon>
        <taxon>Tracheophyta</taxon>
        <taxon>Spermatophyta</taxon>
        <taxon>Magnoliopsida</taxon>
        <taxon>eudicotyledons</taxon>
        <taxon>Gunneridae</taxon>
        <taxon>Pentapetalae</taxon>
        <taxon>asterids</taxon>
        <taxon>campanulids</taxon>
        <taxon>Asterales</taxon>
        <taxon>Asteraceae</taxon>
        <taxon>Asteroideae</taxon>
        <taxon>Anthemideae</taxon>
        <taxon>Anthemidinae</taxon>
        <taxon>Tanacetum</taxon>
    </lineage>
</organism>
<evidence type="ECO:0000313" key="1">
    <source>
        <dbReference type="EMBL" id="GJT45297.1"/>
    </source>
</evidence>
<evidence type="ECO:0000313" key="2">
    <source>
        <dbReference type="Proteomes" id="UP001151760"/>
    </source>
</evidence>
<sequence>MMDDPNITMEEYIKLQAEKVQRRGRTFNWETATYNKIYCDNLNFFTDFEADFPSIVYNDALTSKENVSPEPTDSFSYKLILVDNLKPEPVNDHIEINTELPSKDIDIELMDSVVCISNDTTPIESDEHLETNHDKKSELSETNMAQLPIRAQRHPWLRYEVKGYTDEIVQDFKRRLAGIFSMSMDARLSMDHTDARRQVVLTSHTWRRFADTILDLEDDGTFSFQLGGAKREMSWRQFILALGLHTVKEIDIIGFRAYWDESSRIRDPLRRLCHRLIAHTIVGREQAPKKVTCTDLYFLRSMDREVVNLPYLLAHYLFRHAGERKHEAQMSGGHFIGRLADYFGLLIEERLHGTTVVVDAARALDDVEGAHIEVQGDQAVPAFVHAPQPPLPAA</sequence>
<protein>
    <submittedName>
        <fullName evidence="1">Uncharacterized protein</fullName>
    </submittedName>
</protein>
<reference evidence="1" key="1">
    <citation type="journal article" date="2022" name="Int. J. Mol. Sci.">
        <title>Draft Genome of Tanacetum Coccineum: Genomic Comparison of Closely Related Tanacetum-Family Plants.</title>
        <authorList>
            <person name="Yamashiro T."/>
            <person name="Shiraishi A."/>
            <person name="Nakayama K."/>
            <person name="Satake H."/>
        </authorList>
    </citation>
    <scope>NUCLEOTIDE SEQUENCE</scope>
</reference>
<name>A0ABQ5E1K9_9ASTR</name>
<dbReference type="Proteomes" id="UP001151760">
    <property type="component" value="Unassembled WGS sequence"/>
</dbReference>
<accession>A0ABQ5E1K9</accession>
<gene>
    <name evidence="1" type="ORF">Tco_0954012</name>
</gene>
<proteinExistence type="predicted"/>
<comment type="caution">
    <text evidence="1">The sequence shown here is derived from an EMBL/GenBank/DDBJ whole genome shotgun (WGS) entry which is preliminary data.</text>
</comment>
<reference evidence="1" key="2">
    <citation type="submission" date="2022-01" db="EMBL/GenBank/DDBJ databases">
        <authorList>
            <person name="Yamashiro T."/>
            <person name="Shiraishi A."/>
            <person name="Satake H."/>
            <person name="Nakayama K."/>
        </authorList>
    </citation>
    <scope>NUCLEOTIDE SEQUENCE</scope>
</reference>
<keyword evidence="2" id="KW-1185">Reference proteome</keyword>